<sequence length="657" mass="73848">MSLCSLTVAHPQEPNHPPGKLVIQCYKCGQPCKGEVLRVQSKHFHIKCFTCKVCGCDLAQGGFFMKNGEYLCTLDYQRLHGTRCNGCGDFVEGEVVTALGKTYHPTCFVCTVCKRPFPAGDRVTFNGKDCLCQRCIQPTSPTPKDIGASSNCAGCGRDIKNGQALLALDSQWHLGCFKCKACGKVLSGEYISKDGSPYCENDYQIHFGVQCEACHQFITGKVLEAGDKHYHPSCARCSRCNQMFTEGEEMYLQGSTVWHPDCKNNSRVEEKYRPTRSSSESICSRPGSSIPGSPGHTIYAKVDNEIIDYKDLAAIPRVKAIYDIERPDMISYESLHSTSSTLERQGRHSPGEVTRISPRTLSPTPSAEGCYDMRERIMQRSTSQGSIGSPVYHRHNYIPPVSKSPQHFHRPGTEPSSGRSSPLSSRPATPTLSLTPKHFHIPGRSWNSAALAAQSKSADDIIKSSKFPAAHAPRPDETPKIETDYWPCSDGRSRSRDEEEEEQVKRRQLQEEHLSKIQSGLGKLILKEEMEKEMNRDRYIRSVAAQRFDSQYANYSQTVKTSSLPGYGRNGLHRVSLSHSSVIYLYLTNVCKSVYPYEMLTVTNRGRAKLPKDVDRTRLERHLAPEKFFDIFGMVIHEFDRLPLWKRNDMKKKAKLF</sequence>
<evidence type="ECO:0000256" key="8">
    <source>
        <dbReference type="PROSITE-ProRule" id="PRU00125"/>
    </source>
</evidence>
<name>A0A8C2C1Y5_CYPCA</name>
<evidence type="ECO:0000256" key="5">
    <source>
        <dbReference type="ARBA" id="ARBA00022737"/>
    </source>
</evidence>
<dbReference type="Gene3D" id="2.10.110.10">
    <property type="entry name" value="Cysteine Rich Protein"/>
    <property type="match status" value="4"/>
</dbReference>
<dbReference type="Proteomes" id="UP000694701">
    <property type="component" value="Unplaced"/>
</dbReference>
<dbReference type="FunFam" id="2.10.110.10:FF:000024">
    <property type="entry name" value="actin-binding LIM protein 1 isoform X1"/>
    <property type="match status" value="1"/>
</dbReference>
<dbReference type="FunFam" id="2.10.110.10:FF:000004">
    <property type="entry name" value="actin-binding LIM protein 1 isoform X1"/>
    <property type="match status" value="1"/>
</dbReference>
<evidence type="ECO:0000256" key="2">
    <source>
        <dbReference type="ARBA" id="ARBA00022490"/>
    </source>
</evidence>
<keyword evidence="6 8" id="KW-0862">Zinc</keyword>
<proteinExistence type="predicted"/>
<protein>
    <submittedName>
        <fullName evidence="12">Actin binding LIM protein 1b</fullName>
    </submittedName>
</protein>
<dbReference type="GO" id="GO:0051015">
    <property type="term" value="F:actin filament binding"/>
    <property type="evidence" value="ECO:0007669"/>
    <property type="project" value="TreeGrafter"/>
</dbReference>
<dbReference type="InterPro" id="IPR036886">
    <property type="entry name" value="Villin_headpiece_dom_sf"/>
</dbReference>
<dbReference type="PROSITE" id="PS51089">
    <property type="entry name" value="HP"/>
    <property type="match status" value="1"/>
</dbReference>
<dbReference type="Pfam" id="PF00412">
    <property type="entry name" value="LIM"/>
    <property type="match status" value="4"/>
</dbReference>
<keyword evidence="5" id="KW-0677">Repeat</keyword>
<evidence type="ECO:0000259" key="10">
    <source>
        <dbReference type="PROSITE" id="PS50023"/>
    </source>
</evidence>
<evidence type="ECO:0000256" key="9">
    <source>
        <dbReference type="SAM" id="MobiDB-lite"/>
    </source>
</evidence>
<keyword evidence="7 8" id="KW-0440">LIM domain</keyword>
<dbReference type="FunFam" id="1.10.950.10:FF:000001">
    <property type="entry name" value="actin-binding LIM protein 1 isoform X2"/>
    <property type="match status" value="1"/>
</dbReference>
<dbReference type="PROSITE" id="PS00478">
    <property type="entry name" value="LIM_DOMAIN_1"/>
    <property type="match status" value="3"/>
</dbReference>
<feature type="region of interest" description="Disordered" evidence="9">
    <location>
        <begin position="465"/>
        <end position="503"/>
    </location>
</feature>
<evidence type="ECO:0000256" key="3">
    <source>
        <dbReference type="ARBA" id="ARBA00022553"/>
    </source>
</evidence>
<dbReference type="GO" id="GO:0005737">
    <property type="term" value="C:cytoplasm"/>
    <property type="evidence" value="ECO:0007669"/>
    <property type="project" value="UniProtKB-SubCell"/>
</dbReference>
<dbReference type="GO" id="GO:0060271">
    <property type="term" value="P:cilium assembly"/>
    <property type="evidence" value="ECO:0007669"/>
    <property type="project" value="TreeGrafter"/>
</dbReference>
<dbReference type="InterPro" id="IPR032402">
    <property type="entry name" value="AbLIM_anchor"/>
</dbReference>
<evidence type="ECO:0000259" key="11">
    <source>
        <dbReference type="PROSITE" id="PS51089"/>
    </source>
</evidence>
<feature type="domain" description="LIM zinc-binding" evidence="10">
    <location>
        <begin position="23"/>
        <end position="82"/>
    </location>
</feature>
<dbReference type="FunFam" id="2.10.110.10:FF:000003">
    <property type="entry name" value="actin-binding LIM protein 1 isoform X1"/>
    <property type="match status" value="1"/>
</dbReference>
<dbReference type="GO" id="GO:0001725">
    <property type="term" value="C:stress fiber"/>
    <property type="evidence" value="ECO:0007669"/>
    <property type="project" value="TreeGrafter"/>
</dbReference>
<keyword evidence="4 8" id="KW-0479">Metal-binding</keyword>
<dbReference type="Pfam" id="PF16182">
    <property type="entry name" value="AbLIM_anchor"/>
    <property type="match status" value="1"/>
</dbReference>
<dbReference type="SMART" id="SM00153">
    <property type="entry name" value="VHP"/>
    <property type="match status" value="1"/>
</dbReference>
<evidence type="ECO:0000256" key="4">
    <source>
        <dbReference type="ARBA" id="ARBA00022723"/>
    </source>
</evidence>
<dbReference type="Gene3D" id="1.10.950.10">
    <property type="entry name" value="Villin headpiece domain"/>
    <property type="match status" value="1"/>
</dbReference>
<dbReference type="CDD" id="cd09330">
    <property type="entry name" value="LIM4_abLIM"/>
    <property type="match status" value="1"/>
</dbReference>
<dbReference type="AlphaFoldDB" id="A0A8C2C1Y5"/>
<feature type="compositionally biased region" description="Basic and acidic residues" evidence="9">
    <location>
        <begin position="473"/>
        <end position="483"/>
    </location>
</feature>
<feature type="domain" description="HP" evidence="11">
    <location>
        <begin position="589"/>
        <end position="657"/>
    </location>
</feature>
<comment type="subcellular location">
    <subcellularLocation>
        <location evidence="1">Cytoplasm</location>
    </subcellularLocation>
</comment>
<evidence type="ECO:0000256" key="6">
    <source>
        <dbReference type="ARBA" id="ARBA00022833"/>
    </source>
</evidence>
<feature type="domain" description="LIM zinc-binding" evidence="10">
    <location>
        <begin position="83"/>
        <end position="142"/>
    </location>
</feature>
<feature type="region of interest" description="Disordered" evidence="9">
    <location>
        <begin position="336"/>
        <end position="440"/>
    </location>
</feature>
<dbReference type="CDD" id="cd09328">
    <property type="entry name" value="LIM2_abLIM"/>
    <property type="match status" value="1"/>
</dbReference>
<dbReference type="Pfam" id="PF02209">
    <property type="entry name" value="VHP"/>
    <property type="match status" value="1"/>
</dbReference>
<dbReference type="GO" id="GO:0007010">
    <property type="term" value="P:cytoskeleton organization"/>
    <property type="evidence" value="ECO:0007669"/>
    <property type="project" value="InterPro"/>
</dbReference>
<keyword evidence="3" id="KW-0597">Phosphoprotein</keyword>
<evidence type="ECO:0000256" key="7">
    <source>
        <dbReference type="ARBA" id="ARBA00023038"/>
    </source>
</evidence>
<dbReference type="CDD" id="cd09329">
    <property type="entry name" value="LIM3_abLIM"/>
    <property type="match status" value="1"/>
</dbReference>
<dbReference type="CDD" id="cd09327">
    <property type="entry name" value="LIM1_abLIM"/>
    <property type="match status" value="1"/>
</dbReference>
<dbReference type="Ensembl" id="ENSCCRT00020005684.1">
    <property type="protein sequence ID" value="ENSCCRP00020005007.1"/>
    <property type="gene ID" value="ENSCCRG00020001104.1"/>
</dbReference>
<feature type="domain" description="LIM zinc-binding" evidence="10">
    <location>
        <begin position="150"/>
        <end position="209"/>
    </location>
</feature>
<dbReference type="FunFam" id="2.10.110.10:FF:000007">
    <property type="entry name" value="actin-binding LIM protein 1 isoform X1"/>
    <property type="match status" value="1"/>
</dbReference>
<dbReference type="SUPFAM" id="SSF57716">
    <property type="entry name" value="Glucocorticoid receptor-like (DNA-binding domain)"/>
    <property type="match status" value="6"/>
</dbReference>
<evidence type="ECO:0000313" key="13">
    <source>
        <dbReference type="Proteomes" id="UP000694701"/>
    </source>
</evidence>
<dbReference type="PANTHER" id="PTHR24213">
    <property type="entry name" value="ACTIN-BINDING LIM PROTEIN"/>
    <property type="match status" value="1"/>
</dbReference>
<dbReference type="InterPro" id="IPR003128">
    <property type="entry name" value="Villin_headpiece"/>
</dbReference>
<dbReference type="GO" id="GO:0030032">
    <property type="term" value="P:lamellipodium assembly"/>
    <property type="evidence" value="ECO:0007669"/>
    <property type="project" value="TreeGrafter"/>
</dbReference>
<feature type="compositionally biased region" description="Basic and acidic residues" evidence="9">
    <location>
        <begin position="491"/>
        <end position="503"/>
    </location>
</feature>
<dbReference type="SUPFAM" id="SSF47050">
    <property type="entry name" value="VHP, Villin headpiece domain"/>
    <property type="match status" value="1"/>
</dbReference>
<feature type="compositionally biased region" description="Low complexity" evidence="9">
    <location>
        <begin position="415"/>
        <end position="427"/>
    </location>
</feature>
<dbReference type="GO" id="GO:0046872">
    <property type="term" value="F:metal ion binding"/>
    <property type="evidence" value="ECO:0007669"/>
    <property type="project" value="UniProtKB-KW"/>
</dbReference>
<feature type="region of interest" description="Disordered" evidence="9">
    <location>
        <begin position="269"/>
        <end position="289"/>
    </location>
</feature>
<evidence type="ECO:0000256" key="1">
    <source>
        <dbReference type="ARBA" id="ARBA00004496"/>
    </source>
</evidence>
<dbReference type="PANTHER" id="PTHR24213:SF18">
    <property type="entry name" value="ACTIN-BINDING LIM PROTEIN 1"/>
    <property type="match status" value="1"/>
</dbReference>
<evidence type="ECO:0000313" key="12">
    <source>
        <dbReference type="Ensembl" id="ENSCCRP00020005007.1"/>
    </source>
</evidence>
<dbReference type="PROSITE" id="PS50023">
    <property type="entry name" value="LIM_DOMAIN_2"/>
    <property type="match status" value="3"/>
</dbReference>
<dbReference type="SMART" id="SM00132">
    <property type="entry name" value="LIM"/>
    <property type="match status" value="4"/>
</dbReference>
<dbReference type="InterPro" id="IPR001781">
    <property type="entry name" value="Znf_LIM"/>
</dbReference>
<keyword evidence="2" id="KW-0963">Cytoplasm</keyword>
<organism evidence="12 13">
    <name type="scientific">Cyprinus carpio</name>
    <name type="common">Common carp</name>
    <dbReference type="NCBI Taxonomy" id="7962"/>
    <lineage>
        <taxon>Eukaryota</taxon>
        <taxon>Metazoa</taxon>
        <taxon>Chordata</taxon>
        <taxon>Craniata</taxon>
        <taxon>Vertebrata</taxon>
        <taxon>Euteleostomi</taxon>
        <taxon>Actinopterygii</taxon>
        <taxon>Neopterygii</taxon>
        <taxon>Teleostei</taxon>
        <taxon>Ostariophysi</taxon>
        <taxon>Cypriniformes</taxon>
        <taxon>Cyprinidae</taxon>
        <taxon>Cyprininae</taxon>
        <taxon>Cyprinus</taxon>
    </lineage>
</organism>
<dbReference type="InterPro" id="IPR051618">
    <property type="entry name" value="Actin-binding_LIM"/>
</dbReference>
<accession>A0A8C2C1Y5</accession>
<reference evidence="12" key="1">
    <citation type="submission" date="2025-08" db="UniProtKB">
        <authorList>
            <consortium name="Ensembl"/>
        </authorList>
    </citation>
    <scope>IDENTIFICATION</scope>
</reference>